<dbReference type="Pfam" id="PF04404">
    <property type="entry name" value="ERF"/>
    <property type="match status" value="1"/>
</dbReference>
<reference evidence="1 2" key="1">
    <citation type="submission" date="2024-02" db="EMBL/GenBank/DDBJ databases">
        <title>New especies of Spiribacter isolated from saline water.</title>
        <authorList>
            <person name="Leon M.J."/>
            <person name="De La Haba R."/>
            <person name="Sanchez-Porro C."/>
            <person name="Ventosa A."/>
        </authorList>
    </citation>
    <scope>NUCLEOTIDE SEQUENCE [LARGE SCALE GENOMIC DNA]</scope>
    <source>
        <strain evidence="2">ag22IC4-227</strain>
    </source>
</reference>
<evidence type="ECO:0000313" key="1">
    <source>
        <dbReference type="EMBL" id="MEX0385835.1"/>
    </source>
</evidence>
<gene>
    <name evidence="1" type="ORF">V6X64_02350</name>
</gene>
<evidence type="ECO:0000313" key="2">
    <source>
        <dbReference type="Proteomes" id="UP001556653"/>
    </source>
</evidence>
<name>A0ABV3S784_9GAMM</name>
<organism evidence="1 2">
    <name type="scientific">Spiribacter onubensis</name>
    <dbReference type="NCBI Taxonomy" id="3122420"/>
    <lineage>
        <taxon>Bacteria</taxon>
        <taxon>Pseudomonadati</taxon>
        <taxon>Pseudomonadota</taxon>
        <taxon>Gammaproteobacteria</taxon>
        <taxon>Chromatiales</taxon>
        <taxon>Ectothiorhodospiraceae</taxon>
        <taxon>Spiribacter</taxon>
    </lineage>
</organism>
<keyword evidence="2" id="KW-1185">Reference proteome</keyword>
<protein>
    <submittedName>
        <fullName evidence="1">ERF family protein</fullName>
    </submittedName>
</protein>
<dbReference type="Proteomes" id="UP001556653">
    <property type="component" value="Unassembled WGS sequence"/>
</dbReference>
<dbReference type="RefSeq" id="WP_367966316.1">
    <property type="nucleotide sequence ID" value="NZ_JBAKFJ010000001.1"/>
</dbReference>
<dbReference type="InterPro" id="IPR007499">
    <property type="entry name" value="ERF_bacteria_virus"/>
</dbReference>
<comment type="caution">
    <text evidence="1">The sequence shown here is derived from an EMBL/GenBank/DDBJ whole genome shotgun (WGS) entry which is preliminary data.</text>
</comment>
<sequence>MDEDTAQQALHHAEMLKHEQDQEANMSSNIAAAFVAAQKEFGKALKSADNPYFKSKYADLQAVSDAVMEPLNKHGIAVIQKTSPSQTGVLVETVFIHESGEQLSAGQLYLPAPKEDPQKYGGALTYARRYALMAACGIAPEDDDGNAASDAIKQEKAKPITADQAVELNALIEEAGSDVTKVCAFFEVDHIENLPAGRYKQAVAMLKKKQKKEAA</sequence>
<accession>A0ABV3S784</accession>
<proteinExistence type="predicted"/>
<dbReference type="EMBL" id="JBAKFJ010000001">
    <property type="protein sequence ID" value="MEX0385835.1"/>
    <property type="molecule type" value="Genomic_DNA"/>
</dbReference>